<dbReference type="PROSITE" id="PS50850">
    <property type="entry name" value="MFS"/>
    <property type="match status" value="1"/>
</dbReference>
<accession>A0ABR4PFG1</accession>
<reference evidence="10 11" key="1">
    <citation type="submission" date="2024-06" db="EMBL/GenBank/DDBJ databases">
        <title>Complete genome of Phlyctema vagabunda strain 19-DSS-EL-015.</title>
        <authorList>
            <person name="Fiorenzani C."/>
        </authorList>
    </citation>
    <scope>NUCLEOTIDE SEQUENCE [LARGE SCALE GENOMIC DNA]</scope>
    <source>
        <strain evidence="10 11">19-DSS-EL-015</strain>
    </source>
</reference>
<feature type="region of interest" description="Disordered" evidence="7">
    <location>
        <begin position="1"/>
        <end position="42"/>
    </location>
</feature>
<evidence type="ECO:0000256" key="4">
    <source>
        <dbReference type="ARBA" id="ARBA00022692"/>
    </source>
</evidence>
<evidence type="ECO:0000256" key="7">
    <source>
        <dbReference type="SAM" id="MobiDB-lite"/>
    </source>
</evidence>
<comment type="subcellular location">
    <subcellularLocation>
        <location evidence="1">Membrane</location>
        <topology evidence="1">Multi-pass membrane protein</topology>
    </subcellularLocation>
</comment>
<feature type="transmembrane region" description="Helical" evidence="8">
    <location>
        <begin position="112"/>
        <end position="131"/>
    </location>
</feature>
<feature type="transmembrane region" description="Helical" evidence="8">
    <location>
        <begin position="169"/>
        <end position="189"/>
    </location>
</feature>
<evidence type="ECO:0000256" key="3">
    <source>
        <dbReference type="ARBA" id="ARBA00022448"/>
    </source>
</evidence>
<proteinExistence type="inferred from homology"/>
<organism evidence="10 11">
    <name type="scientific">Phlyctema vagabunda</name>
    <dbReference type="NCBI Taxonomy" id="108571"/>
    <lineage>
        <taxon>Eukaryota</taxon>
        <taxon>Fungi</taxon>
        <taxon>Dikarya</taxon>
        <taxon>Ascomycota</taxon>
        <taxon>Pezizomycotina</taxon>
        <taxon>Leotiomycetes</taxon>
        <taxon>Helotiales</taxon>
        <taxon>Dermateaceae</taxon>
        <taxon>Phlyctema</taxon>
    </lineage>
</organism>
<feature type="transmembrane region" description="Helical" evidence="8">
    <location>
        <begin position="137"/>
        <end position="157"/>
    </location>
</feature>
<name>A0ABR4PFG1_9HELO</name>
<dbReference type="PANTHER" id="PTHR11360:SF224">
    <property type="entry name" value="MAJOR FACILITATOR SUPERFAMILY (MFS) PROFILE DOMAIN-CONTAINING PROTEIN-RELATED"/>
    <property type="match status" value="1"/>
</dbReference>
<keyword evidence="3" id="KW-0813">Transport</keyword>
<feature type="domain" description="Major facilitator superfamily (MFS) profile" evidence="9">
    <location>
        <begin position="245"/>
        <end position="434"/>
    </location>
</feature>
<evidence type="ECO:0000256" key="8">
    <source>
        <dbReference type="SAM" id="Phobius"/>
    </source>
</evidence>
<comment type="caution">
    <text evidence="10">The sequence shown here is derived from an EMBL/GenBank/DDBJ whole genome shotgun (WGS) entry which is preliminary data.</text>
</comment>
<feature type="transmembrane region" description="Helical" evidence="8">
    <location>
        <begin position="334"/>
        <end position="359"/>
    </location>
</feature>
<keyword evidence="4 8" id="KW-0812">Transmembrane</keyword>
<comment type="similarity">
    <text evidence="2">Belongs to the major facilitator superfamily. Monocarboxylate porter (TC 2.A.1.13) family.</text>
</comment>
<keyword evidence="11" id="KW-1185">Reference proteome</keyword>
<feature type="transmembrane region" description="Helical" evidence="8">
    <location>
        <begin position="309"/>
        <end position="328"/>
    </location>
</feature>
<evidence type="ECO:0000256" key="6">
    <source>
        <dbReference type="ARBA" id="ARBA00023136"/>
    </source>
</evidence>
<dbReference type="Proteomes" id="UP001629113">
    <property type="component" value="Unassembled WGS sequence"/>
</dbReference>
<keyword evidence="6 8" id="KW-0472">Membrane</keyword>
<evidence type="ECO:0000256" key="2">
    <source>
        <dbReference type="ARBA" id="ARBA00006727"/>
    </source>
</evidence>
<dbReference type="EMBL" id="JBFCZG010000005">
    <property type="protein sequence ID" value="KAL3422000.1"/>
    <property type="molecule type" value="Genomic_DNA"/>
</dbReference>
<dbReference type="InterPro" id="IPR050327">
    <property type="entry name" value="Proton-linked_MCT"/>
</dbReference>
<protein>
    <submittedName>
        <fullName evidence="10">Major facilitator superfamily transporter</fullName>
    </submittedName>
</protein>
<evidence type="ECO:0000313" key="10">
    <source>
        <dbReference type="EMBL" id="KAL3422000.1"/>
    </source>
</evidence>
<feature type="compositionally biased region" description="Basic and acidic residues" evidence="7">
    <location>
        <begin position="19"/>
        <end position="29"/>
    </location>
</feature>
<feature type="transmembrane region" description="Helical" evidence="8">
    <location>
        <begin position="371"/>
        <end position="393"/>
    </location>
</feature>
<feature type="transmembrane region" description="Helical" evidence="8">
    <location>
        <begin position="244"/>
        <end position="268"/>
    </location>
</feature>
<sequence>MSIDTRQDQISRNSGMSPEKFEPEKDPERAATSTDTDQLQKPVNVAPDGGLEAWMVVAGAWCASFCTFGWINSVGTFQEYYESDLLKSYSSSTISWITPIVGKLYDNYGPRWLLLGGTFLHVFGLMMASISTKYYQLLLSQGICSAIGASAMFLPAFNCVAGYFDKKRAAAFGVIATGSSMGGVIFPIMVSRMIREVGFPWAMRTSAFIILLMLVIANLTIRARLVPKPTPFLLKDFIYPFKEVAFSLSVFGNLLFGFGVFIPVVYIVVQAIAEGMDRSLSQYLLAMLNAASLFGRLSAGLVADKIGRFNVFIIVSYMTGVLCLALWIPATGNAAIIVFAVLLGFFSGAYASLGPALVAQISPIEKIGVRTGLFFAFASISALTSGPIAGAILAHMNGSFLGVKIFSGVLCIAGASFVLCARVYKTGLTFKAKF</sequence>
<evidence type="ECO:0000256" key="1">
    <source>
        <dbReference type="ARBA" id="ARBA00004141"/>
    </source>
</evidence>
<gene>
    <name evidence="10" type="ORF">PVAG01_06156</name>
</gene>
<dbReference type="InterPro" id="IPR011701">
    <property type="entry name" value="MFS"/>
</dbReference>
<evidence type="ECO:0000313" key="11">
    <source>
        <dbReference type="Proteomes" id="UP001629113"/>
    </source>
</evidence>
<dbReference type="SUPFAM" id="SSF103473">
    <property type="entry name" value="MFS general substrate transporter"/>
    <property type="match status" value="1"/>
</dbReference>
<evidence type="ECO:0000259" key="9">
    <source>
        <dbReference type="PROSITE" id="PS50850"/>
    </source>
</evidence>
<dbReference type="Gene3D" id="1.20.1250.20">
    <property type="entry name" value="MFS general substrate transporter like domains"/>
    <property type="match status" value="2"/>
</dbReference>
<dbReference type="InterPro" id="IPR020846">
    <property type="entry name" value="MFS_dom"/>
</dbReference>
<feature type="transmembrane region" description="Helical" evidence="8">
    <location>
        <begin position="201"/>
        <end position="223"/>
    </location>
</feature>
<feature type="transmembrane region" description="Helical" evidence="8">
    <location>
        <begin position="405"/>
        <end position="424"/>
    </location>
</feature>
<evidence type="ECO:0000256" key="5">
    <source>
        <dbReference type="ARBA" id="ARBA00022989"/>
    </source>
</evidence>
<dbReference type="PANTHER" id="PTHR11360">
    <property type="entry name" value="MONOCARBOXYLATE TRANSPORTER"/>
    <property type="match status" value="1"/>
</dbReference>
<dbReference type="InterPro" id="IPR036259">
    <property type="entry name" value="MFS_trans_sf"/>
</dbReference>
<keyword evidence="5 8" id="KW-1133">Transmembrane helix</keyword>
<dbReference type="Pfam" id="PF07690">
    <property type="entry name" value="MFS_1"/>
    <property type="match status" value="1"/>
</dbReference>
<feature type="compositionally biased region" description="Polar residues" evidence="7">
    <location>
        <begin position="31"/>
        <end position="41"/>
    </location>
</feature>